<dbReference type="RefSeq" id="XP_052123524.1">
    <property type="nucleotide sequence ID" value="XM_052267564.1"/>
</dbReference>
<dbReference type="Gene3D" id="1.20.1280.50">
    <property type="match status" value="1"/>
</dbReference>
<dbReference type="PROSITE" id="PS50181">
    <property type="entry name" value="FBOX"/>
    <property type="match status" value="1"/>
</dbReference>
<sequence length="460" mass="51001">MECLPDDALLAVLGHLGNRDLLVCRVVCRHWCELVGHPDLWRRRTVSDLLLRLPPPCCRKLVLSYGNLGRIGYLASTTACAATQLSITDLRVIDFHHAGDNFSSLGLAAIIVRQQASLGRLRKLSLSMTDQPEDHNILFDLYAVALGIEGLQELEFTDVEAGAWVETSWSAKELLLSSHPDWPVVQPSLQVLMINYVALPFEVVELLLRTHAPTLKKLNTGYVLSETNKLAGLVSSIPNLQELWCMPMEGLEQLLECHTLRSLRIVIPTYCKYPETLGKTLSSTRSLLNSATQLTHVAFDYRLCNEFEEEEWWGKDLVKSLGAALPSHVASLEFDCVHYGELGPVLVHLLDTAPHLPRLEKVVFGDLISADQLRDLARGAPSLARLTVASLDGCLCCSWRKVCDILNASPLLRLTIESDYCSDKCTNSCGCCVVKSTKGVTFKSASSIVQHVSKTRRCKK</sequence>
<dbReference type="GeneID" id="113216650"/>
<evidence type="ECO:0000313" key="2">
    <source>
        <dbReference type="Proteomes" id="UP000504606"/>
    </source>
</evidence>
<protein>
    <submittedName>
        <fullName evidence="3">Uncharacterized protein LOC113216650 isoform X2</fullName>
    </submittedName>
</protein>
<evidence type="ECO:0000313" key="3">
    <source>
        <dbReference type="RefSeq" id="XP_052123524.1"/>
    </source>
</evidence>
<keyword evidence="2" id="KW-1185">Reference proteome</keyword>
<reference evidence="3" key="1">
    <citation type="submission" date="2025-08" db="UniProtKB">
        <authorList>
            <consortium name="RefSeq"/>
        </authorList>
    </citation>
    <scope>IDENTIFICATION</scope>
    <source>
        <tissue evidence="3">Whole organism</tissue>
    </source>
</reference>
<proteinExistence type="predicted"/>
<dbReference type="OrthoDB" id="1107553at2759"/>
<dbReference type="InterPro" id="IPR036047">
    <property type="entry name" value="F-box-like_dom_sf"/>
</dbReference>
<dbReference type="InterPro" id="IPR001810">
    <property type="entry name" value="F-box_dom"/>
</dbReference>
<dbReference type="Gene3D" id="3.80.10.10">
    <property type="entry name" value="Ribonuclease Inhibitor"/>
    <property type="match status" value="1"/>
</dbReference>
<dbReference type="AlphaFoldDB" id="A0A9C6UBA9"/>
<accession>A0A9C6UBA9</accession>
<dbReference type="SUPFAM" id="SSF52047">
    <property type="entry name" value="RNI-like"/>
    <property type="match status" value="1"/>
</dbReference>
<evidence type="ECO:0000259" key="1">
    <source>
        <dbReference type="PROSITE" id="PS50181"/>
    </source>
</evidence>
<name>A0A9C6UBA9_FRAOC</name>
<organism evidence="2 3">
    <name type="scientific">Frankliniella occidentalis</name>
    <name type="common">Western flower thrips</name>
    <name type="synonym">Euthrips occidentalis</name>
    <dbReference type="NCBI Taxonomy" id="133901"/>
    <lineage>
        <taxon>Eukaryota</taxon>
        <taxon>Metazoa</taxon>
        <taxon>Ecdysozoa</taxon>
        <taxon>Arthropoda</taxon>
        <taxon>Hexapoda</taxon>
        <taxon>Insecta</taxon>
        <taxon>Pterygota</taxon>
        <taxon>Neoptera</taxon>
        <taxon>Paraneoptera</taxon>
        <taxon>Thysanoptera</taxon>
        <taxon>Terebrantia</taxon>
        <taxon>Thripoidea</taxon>
        <taxon>Thripidae</taxon>
        <taxon>Frankliniella</taxon>
    </lineage>
</organism>
<dbReference type="SUPFAM" id="SSF81383">
    <property type="entry name" value="F-box domain"/>
    <property type="match status" value="1"/>
</dbReference>
<feature type="domain" description="F-box" evidence="1">
    <location>
        <begin position="1"/>
        <end position="44"/>
    </location>
</feature>
<dbReference type="Proteomes" id="UP000504606">
    <property type="component" value="Unplaced"/>
</dbReference>
<gene>
    <name evidence="3" type="primary">LOC113216650</name>
</gene>
<dbReference type="Pfam" id="PF12937">
    <property type="entry name" value="F-box-like"/>
    <property type="match status" value="1"/>
</dbReference>
<dbReference type="SMART" id="SM00256">
    <property type="entry name" value="FBOX"/>
    <property type="match status" value="1"/>
</dbReference>
<dbReference type="InterPro" id="IPR032675">
    <property type="entry name" value="LRR_dom_sf"/>
</dbReference>